<proteinExistence type="predicted"/>
<dbReference type="GeneID" id="4316451"/>
<feature type="region of interest" description="Disordered" evidence="1">
    <location>
        <begin position="1"/>
        <end position="25"/>
    </location>
</feature>
<gene>
    <name evidence="2" type="ORF">ATEG_01913</name>
</gene>
<sequence>MVSAGSLRAQPDHLCNPKSGRSRHQPEIPVSLSFLNRHHECHQDMLSLSTPGQNLSGHRCLRGAFICPCDYRECPTVPQPGWTSDAAPQTSIAAVSHVPSQQIAHDHADLIQNVSQLYQTLVDMQYIQGNDILRPPQTWAQLNLAALVDPGYRPDTIALLLQMPHIRSSSVEIAPQETLPFPYLNLRDLHTVSGTNNPRDPLDHPDEENWTIPPWAFFFTRPAAHREVDFAYCRIYDARSKSLGLWSDSLRRLDNEPPRALFLIDARSPGEVIGEWIGALKSLQWVPSLSQAEGKIYTPGQREVLDQMLGLAQTMPAGFVDGLIGVERRRNNMYWAQRRLYEECGWPDHLHPGELTRRRAEWNETVARLSGSPDELENYYRRLAGEHAI</sequence>
<dbReference type="AlphaFoldDB" id="Q0CWM1"/>
<accession>Q0CWM1</accession>
<dbReference type="OrthoDB" id="4453259at2759"/>
<reference evidence="3" key="1">
    <citation type="submission" date="2005-09" db="EMBL/GenBank/DDBJ databases">
        <title>Annotation of the Aspergillus terreus NIH2624 genome.</title>
        <authorList>
            <person name="Birren B.W."/>
            <person name="Lander E.S."/>
            <person name="Galagan J.E."/>
            <person name="Nusbaum C."/>
            <person name="Devon K."/>
            <person name="Henn M."/>
            <person name="Ma L.-J."/>
            <person name="Jaffe D.B."/>
            <person name="Butler J."/>
            <person name="Alvarez P."/>
            <person name="Gnerre S."/>
            <person name="Grabherr M."/>
            <person name="Kleber M."/>
            <person name="Mauceli E.W."/>
            <person name="Brockman W."/>
            <person name="Rounsley S."/>
            <person name="Young S.K."/>
            <person name="LaButti K."/>
            <person name="Pushparaj V."/>
            <person name="DeCaprio D."/>
            <person name="Crawford M."/>
            <person name="Koehrsen M."/>
            <person name="Engels R."/>
            <person name="Montgomery P."/>
            <person name="Pearson M."/>
            <person name="Howarth C."/>
            <person name="Larson L."/>
            <person name="Luoma S."/>
            <person name="White J."/>
            <person name="Alvarado L."/>
            <person name="Kodira C.D."/>
            <person name="Zeng Q."/>
            <person name="Oleary S."/>
            <person name="Yandava C."/>
            <person name="Denning D.W."/>
            <person name="Nierman W.C."/>
            <person name="Milne T."/>
            <person name="Madden K."/>
        </authorList>
    </citation>
    <scope>NUCLEOTIDE SEQUENCE [LARGE SCALE GENOMIC DNA]</scope>
    <source>
        <strain evidence="3">NIH 2624 / FGSC A1156</strain>
    </source>
</reference>
<evidence type="ECO:0000313" key="3">
    <source>
        <dbReference type="Proteomes" id="UP000007963"/>
    </source>
</evidence>
<dbReference type="Proteomes" id="UP000007963">
    <property type="component" value="Unassembled WGS sequence"/>
</dbReference>
<dbReference type="EMBL" id="CH476596">
    <property type="protein sequence ID" value="EAU36875.1"/>
    <property type="molecule type" value="Genomic_DNA"/>
</dbReference>
<organism evidence="2 3">
    <name type="scientific">Aspergillus terreus (strain NIH 2624 / FGSC A1156)</name>
    <dbReference type="NCBI Taxonomy" id="341663"/>
    <lineage>
        <taxon>Eukaryota</taxon>
        <taxon>Fungi</taxon>
        <taxon>Dikarya</taxon>
        <taxon>Ascomycota</taxon>
        <taxon>Pezizomycotina</taxon>
        <taxon>Eurotiomycetes</taxon>
        <taxon>Eurotiomycetidae</taxon>
        <taxon>Eurotiales</taxon>
        <taxon>Aspergillaceae</taxon>
        <taxon>Aspergillus</taxon>
        <taxon>Aspergillus subgen. Circumdati</taxon>
    </lineage>
</organism>
<dbReference type="VEuPathDB" id="FungiDB:ATEG_01913"/>
<dbReference type="HOGENOM" id="CLU_709752_0_0_1"/>
<name>Q0CWM1_ASPTN</name>
<evidence type="ECO:0000256" key="1">
    <source>
        <dbReference type="SAM" id="MobiDB-lite"/>
    </source>
</evidence>
<protein>
    <submittedName>
        <fullName evidence="2">Uncharacterized protein</fullName>
    </submittedName>
</protein>
<dbReference type="RefSeq" id="XP_001211091.1">
    <property type="nucleotide sequence ID" value="XM_001211091.1"/>
</dbReference>
<evidence type="ECO:0000313" key="2">
    <source>
        <dbReference type="EMBL" id="EAU36875.1"/>
    </source>
</evidence>